<dbReference type="PANTHER" id="PTHR48022:SF10">
    <property type="entry name" value="MAJOR FACILITATOR SUPERFAMILY (MFS) PROFILE DOMAIN-CONTAINING PROTEIN"/>
    <property type="match status" value="1"/>
</dbReference>
<dbReference type="OrthoDB" id="6612291at2759"/>
<evidence type="ECO:0000313" key="10">
    <source>
        <dbReference type="Proteomes" id="UP000738349"/>
    </source>
</evidence>
<dbReference type="InterPro" id="IPR050360">
    <property type="entry name" value="MFS_Sugar_Transporters"/>
</dbReference>
<evidence type="ECO:0000259" key="8">
    <source>
        <dbReference type="PROSITE" id="PS50850"/>
    </source>
</evidence>
<dbReference type="GO" id="GO:0016020">
    <property type="term" value="C:membrane"/>
    <property type="evidence" value="ECO:0007669"/>
    <property type="project" value="UniProtKB-SubCell"/>
</dbReference>
<feature type="transmembrane region" description="Helical" evidence="7">
    <location>
        <begin position="20"/>
        <end position="36"/>
    </location>
</feature>
<dbReference type="EMBL" id="JAGMUV010000024">
    <property type="protein sequence ID" value="KAH7121692.1"/>
    <property type="molecule type" value="Genomic_DNA"/>
</dbReference>
<proteinExistence type="inferred from homology"/>
<keyword evidence="3" id="KW-0813">Transport</keyword>
<gene>
    <name evidence="9" type="ORF">EDB81DRAFT_766490</name>
</gene>
<dbReference type="InterPro" id="IPR003663">
    <property type="entry name" value="Sugar/inositol_transpt"/>
</dbReference>
<keyword evidence="10" id="KW-1185">Reference proteome</keyword>
<feature type="transmembrane region" description="Helical" evidence="7">
    <location>
        <begin position="74"/>
        <end position="94"/>
    </location>
</feature>
<dbReference type="PROSITE" id="PS50850">
    <property type="entry name" value="MFS"/>
    <property type="match status" value="1"/>
</dbReference>
<dbReference type="InterPro" id="IPR036259">
    <property type="entry name" value="MFS_trans_sf"/>
</dbReference>
<keyword evidence="4 7" id="KW-0812">Transmembrane</keyword>
<keyword evidence="6 7" id="KW-0472">Membrane</keyword>
<dbReference type="InterPro" id="IPR005829">
    <property type="entry name" value="Sugar_transporter_CS"/>
</dbReference>
<evidence type="ECO:0000256" key="5">
    <source>
        <dbReference type="ARBA" id="ARBA00022989"/>
    </source>
</evidence>
<feature type="transmembrane region" description="Helical" evidence="7">
    <location>
        <begin position="101"/>
        <end position="119"/>
    </location>
</feature>
<dbReference type="AlphaFoldDB" id="A0A9P9DML1"/>
<evidence type="ECO:0000256" key="3">
    <source>
        <dbReference type="ARBA" id="ARBA00022448"/>
    </source>
</evidence>
<feature type="transmembrane region" description="Helical" evidence="7">
    <location>
        <begin position="376"/>
        <end position="398"/>
    </location>
</feature>
<dbReference type="Proteomes" id="UP000738349">
    <property type="component" value="Unassembled WGS sequence"/>
</dbReference>
<comment type="similarity">
    <text evidence="2">Belongs to the major facilitator superfamily. Sugar transporter (TC 2.A.1.1) family.</text>
</comment>
<dbReference type="Gene3D" id="1.20.1250.20">
    <property type="entry name" value="MFS general substrate transporter like domains"/>
    <property type="match status" value="1"/>
</dbReference>
<sequence>MDKHIPIRNQLLAIWAEKRVVLICLFVALAQFQYGYDSAAVSGFQSMPGFLAVFGYVDPLNPIGYNISTKVQTLIQSLIQLGSLASCILIFKFGSIFSSRVGLWIGSIISIISIAVQIGSTHVGALYVGRLLLGFSNGFFTTYSAIYMAESAPVAIRGPVIGMIMFQVSFGALIGILVDNYTQASISRTSYQIPLAVMFIIPVFLSIGLFFLPETPRYYVSRGHDAKAAHAIRKLRGANIEDQIEGDVQAMRAAWIAETNMKSSTHLLDAFRGPDLRRTIISISAAVGQTATGIIFISAFSVYFFVQANIGSPFQWVMVSLAIALIGNMMSFPAMRFLPRRTLLLAASLINAGLMMGMAIVYTVSSPTSASAGKSLVALSISFTFIYGVGQGPVLWAIQTEVPSQRLRSQTVGFSQGVNFIFAWLSSYCTPYFINPESLNWGPKYCYIWGGSNLILAVFVYFFVPETGGRSLEELDELFEKRVSTRQFGKYVTDLSCINGNNSLVYEMGKHDIETAQTEHREESSRA</sequence>
<feature type="transmembrane region" description="Helical" evidence="7">
    <location>
        <begin position="280"/>
        <end position="306"/>
    </location>
</feature>
<accession>A0A9P9DML1</accession>
<dbReference type="Pfam" id="PF00083">
    <property type="entry name" value="Sugar_tr"/>
    <property type="match status" value="1"/>
</dbReference>
<name>A0A9P9DML1_9HYPO</name>
<dbReference type="FunFam" id="1.20.1250.20:FF:000078">
    <property type="entry name" value="MFS maltose transporter, putative"/>
    <property type="match status" value="1"/>
</dbReference>
<dbReference type="GO" id="GO:0005351">
    <property type="term" value="F:carbohydrate:proton symporter activity"/>
    <property type="evidence" value="ECO:0007669"/>
    <property type="project" value="TreeGrafter"/>
</dbReference>
<organism evidence="9 10">
    <name type="scientific">Dactylonectria macrodidyma</name>
    <dbReference type="NCBI Taxonomy" id="307937"/>
    <lineage>
        <taxon>Eukaryota</taxon>
        <taxon>Fungi</taxon>
        <taxon>Dikarya</taxon>
        <taxon>Ascomycota</taxon>
        <taxon>Pezizomycotina</taxon>
        <taxon>Sordariomycetes</taxon>
        <taxon>Hypocreomycetidae</taxon>
        <taxon>Hypocreales</taxon>
        <taxon>Nectriaceae</taxon>
        <taxon>Dactylonectria</taxon>
    </lineage>
</organism>
<feature type="transmembrane region" description="Helical" evidence="7">
    <location>
        <begin position="312"/>
        <end position="331"/>
    </location>
</feature>
<feature type="domain" description="Major facilitator superfamily (MFS) profile" evidence="8">
    <location>
        <begin position="23"/>
        <end position="468"/>
    </location>
</feature>
<comment type="caution">
    <text evidence="9">The sequence shown here is derived from an EMBL/GenBank/DDBJ whole genome shotgun (WGS) entry which is preliminary data.</text>
</comment>
<feature type="transmembrane region" description="Helical" evidence="7">
    <location>
        <begin position="125"/>
        <end position="148"/>
    </location>
</feature>
<evidence type="ECO:0000256" key="7">
    <source>
        <dbReference type="SAM" id="Phobius"/>
    </source>
</evidence>
<comment type="subcellular location">
    <subcellularLocation>
        <location evidence="1">Membrane</location>
        <topology evidence="1">Multi-pass membrane protein</topology>
    </subcellularLocation>
</comment>
<feature type="transmembrane region" description="Helical" evidence="7">
    <location>
        <begin position="343"/>
        <end position="364"/>
    </location>
</feature>
<feature type="transmembrane region" description="Helical" evidence="7">
    <location>
        <begin position="160"/>
        <end position="178"/>
    </location>
</feature>
<evidence type="ECO:0000256" key="4">
    <source>
        <dbReference type="ARBA" id="ARBA00022692"/>
    </source>
</evidence>
<dbReference type="PRINTS" id="PR00171">
    <property type="entry name" value="SUGRTRNSPORT"/>
</dbReference>
<keyword evidence="5 7" id="KW-1133">Transmembrane helix</keyword>
<dbReference type="PANTHER" id="PTHR48022">
    <property type="entry name" value="PLASTIDIC GLUCOSE TRANSPORTER 4"/>
    <property type="match status" value="1"/>
</dbReference>
<feature type="transmembrane region" description="Helical" evidence="7">
    <location>
        <begin position="190"/>
        <end position="212"/>
    </location>
</feature>
<dbReference type="SUPFAM" id="SSF103473">
    <property type="entry name" value="MFS general substrate transporter"/>
    <property type="match status" value="1"/>
</dbReference>
<protein>
    <submittedName>
        <fullName evidence="9">General substrate transporter</fullName>
    </submittedName>
</protein>
<evidence type="ECO:0000256" key="2">
    <source>
        <dbReference type="ARBA" id="ARBA00010992"/>
    </source>
</evidence>
<evidence type="ECO:0000256" key="1">
    <source>
        <dbReference type="ARBA" id="ARBA00004141"/>
    </source>
</evidence>
<reference evidence="9" key="1">
    <citation type="journal article" date="2021" name="Nat. Commun.">
        <title>Genetic determinants of endophytism in the Arabidopsis root mycobiome.</title>
        <authorList>
            <person name="Mesny F."/>
            <person name="Miyauchi S."/>
            <person name="Thiergart T."/>
            <person name="Pickel B."/>
            <person name="Atanasova L."/>
            <person name="Karlsson M."/>
            <person name="Huettel B."/>
            <person name="Barry K.W."/>
            <person name="Haridas S."/>
            <person name="Chen C."/>
            <person name="Bauer D."/>
            <person name="Andreopoulos W."/>
            <person name="Pangilinan J."/>
            <person name="LaButti K."/>
            <person name="Riley R."/>
            <person name="Lipzen A."/>
            <person name="Clum A."/>
            <person name="Drula E."/>
            <person name="Henrissat B."/>
            <person name="Kohler A."/>
            <person name="Grigoriev I.V."/>
            <person name="Martin F.M."/>
            <person name="Hacquard S."/>
        </authorList>
    </citation>
    <scope>NUCLEOTIDE SEQUENCE</scope>
    <source>
        <strain evidence="9">MPI-CAGE-AT-0147</strain>
    </source>
</reference>
<dbReference type="InterPro" id="IPR020846">
    <property type="entry name" value="MFS_dom"/>
</dbReference>
<feature type="transmembrane region" description="Helical" evidence="7">
    <location>
        <begin position="418"/>
        <end position="435"/>
    </location>
</feature>
<evidence type="ECO:0000256" key="6">
    <source>
        <dbReference type="ARBA" id="ARBA00023136"/>
    </source>
</evidence>
<feature type="transmembrane region" description="Helical" evidence="7">
    <location>
        <begin position="447"/>
        <end position="464"/>
    </location>
</feature>
<dbReference type="InterPro" id="IPR005828">
    <property type="entry name" value="MFS_sugar_transport-like"/>
</dbReference>
<dbReference type="PROSITE" id="PS00217">
    <property type="entry name" value="SUGAR_TRANSPORT_2"/>
    <property type="match status" value="1"/>
</dbReference>
<evidence type="ECO:0000313" key="9">
    <source>
        <dbReference type="EMBL" id="KAH7121692.1"/>
    </source>
</evidence>